<dbReference type="Proteomes" id="UP001165121">
    <property type="component" value="Unassembled WGS sequence"/>
</dbReference>
<dbReference type="EMBL" id="BSXT01008731">
    <property type="protein sequence ID" value="GMF66695.1"/>
    <property type="molecule type" value="Genomic_DNA"/>
</dbReference>
<dbReference type="OrthoDB" id="102200at2759"/>
<sequence>MAHIEQSVARHLDQTKPLFDDEQLDTDQQYNMDESQFVIDFEDGKNVDFRCADKDISALPELWDTQSSDTSRY</sequence>
<gene>
    <name evidence="2" type="ORF">Pfra01_002826700</name>
</gene>
<reference evidence="2" key="1">
    <citation type="submission" date="2023-04" db="EMBL/GenBank/DDBJ databases">
        <title>Phytophthora fragariaefolia NBRC 109709.</title>
        <authorList>
            <person name="Ichikawa N."/>
            <person name="Sato H."/>
            <person name="Tonouchi N."/>
        </authorList>
    </citation>
    <scope>NUCLEOTIDE SEQUENCE</scope>
    <source>
        <strain evidence="2">NBRC 109709</strain>
    </source>
</reference>
<evidence type="ECO:0000313" key="3">
    <source>
        <dbReference type="Proteomes" id="UP001165121"/>
    </source>
</evidence>
<accession>A0A9W7D9L8</accession>
<feature type="region of interest" description="Disordered" evidence="1">
    <location>
        <begin position="1"/>
        <end position="27"/>
    </location>
</feature>
<evidence type="ECO:0000256" key="1">
    <source>
        <dbReference type="SAM" id="MobiDB-lite"/>
    </source>
</evidence>
<name>A0A9W7D9L8_9STRA</name>
<dbReference type="AlphaFoldDB" id="A0A9W7D9L8"/>
<proteinExistence type="predicted"/>
<evidence type="ECO:0000313" key="2">
    <source>
        <dbReference type="EMBL" id="GMF66695.1"/>
    </source>
</evidence>
<comment type="caution">
    <text evidence="2">The sequence shown here is derived from an EMBL/GenBank/DDBJ whole genome shotgun (WGS) entry which is preliminary data.</text>
</comment>
<keyword evidence="3" id="KW-1185">Reference proteome</keyword>
<protein>
    <submittedName>
        <fullName evidence="2">Unnamed protein product</fullName>
    </submittedName>
</protein>
<organism evidence="2 3">
    <name type="scientific">Phytophthora fragariaefolia</name>
    <dbReference type="NCBI Taxonomy" id="1490495"/>
    <lineage>
        <taxon>Eukaryota</taxon>
        <taxon>Sar</taxon>
        <taxon>Stramenopiles</taxon>
        <taxon>Oomycota</taxon>
        <taxon>Peronosporomycetes</taxon>
        <taxon>Peronosporales</taxon>
        <taxon>Peronosporaceae</taxon>
        <taxon>Phytophthora</taxon>
    </lineage>
</organism>